<dbReference type="Proteomes" id="UP000318453">
    <property type="component" value="Chromosome"/>
</dbReference>
<dbReference type="RefSeq" id="WP_146296844.1">
    <property type="nucleotide sequence ID" value="NZ_CP042326.1"/>
</dbReference>
<dbReference type="EMBL" id="CP042326">
    <property type="protein sequence ID" value="QDZ41005.1"/>
    <property type="molecule type" value="Genomic_DNA"/>
</dbReference>
<gene>
    <name evidence="1" type="ORF">FRE64_14280</name>
</gene>
<evidence type="ECO:0000313" key="1">
    <source>
        <dbReference type="EMBL" id="QDZ41005.1"/>
    </source>
</evidence>
<keyword evidence="2" id="KW-1185">Reference proteome</keyword>
<organism evidence="1 2">
    <name type="scientific">Euhalothece natronophila Z-M001</name>
    <dbReference type="NCBI Taxonomy" id="522448"/>
    <lineage>
        <taxon>Bacteria</taxon>
        <taxon>Bacillati</taxon>
        <taxon>Cyanobacteriota</taxon>
        <taxon>Cyanophyceae</taxon>
        <taxon>Oscillatoriophycideae</taxon>
        <taxon>Chroococcales</taxon>
        <taxon>Halothecacae</taxon>
        <taxon>Halothece cluster</taxon>
        <taxon>Euhalothece</taxon>
    </lineage>
</organism>
<evidence type="ECO:0000313" key="2">
    <source>
        <dbReference type="Proteomes" id="UP000318453"/>
    </source>
</evidence>
<dbReference type="OrthoDB" id="460761at2"/>
<name>A0A5B8NRZ0_9CHRO</name>
<dbReference type="KEGG" id="enn:FRE64_14280"/>
<sequence>MELSPQVKTLITEVNAINHAWKEASEQLLAPNAPLATSLRDLKTSLQIRLLRNYPQQVYLILDDETESKEAVYSIRLHHPIDEYWNAAHIPARVATKILTPEELEQLIVVKDT</sequence>
<proteinExistence type="predicted"/>
<reference evidence="1" key="1">
    <citation type="submission" date="2019-08" db="EMBL/GenBank/DDBJ databases">
        <title>Carotenoids and Carotenoid Binding Proteins in the Halophilic Cyanobacterium Euhalothece sp. ZM00.</title>
        <authorList>
            <person name="Cho S.M."/>
            <person name="Song J.Y."/>
            <person name="Park Y.-I."/>
        </authorList>
    </citation>
    <scope>NUCLEOTIDE SEQUENCE [LARGE SCALE GENOMIC DNA]</scope>
    <source>
        <strain evidence="1">Z-M001</strain>
    </source>
</reference>
<accession>A0A5B8NRZ0</accession>
<dbReference type="AlphaFoldDB" id="A0A5B8NRZ0"/>
<protein>
    <submittedName>
        <fullName evidence="1">Uncharacterized protein</fullName>
    </submittedName>
</protein>